<evidence type="ECO:0000313" key="3">
    <source>
        <dbReference type="Proteomes" id="UP001271007"/>
    </source>
</evidence>
<accession>A0AAJ0DMW9</accession>
<name>A0AAJ0DMW9_9PEZI</name>
<feature type="region of interest" description="Disordered" evidence="1">
    <location>
        <begin position="165"/>
        <end position="250"/>
    </location>
</feature>
<comment type="caution">
    <text evidence="2">The sequence shown here is derived from an EMBL/GenBank/DDBJ whole genome shotgun (WGS) entry which is preliminary data.</text>
</comment>
<feature type="region of interest" description="Disordered" evidence="1">
    <location>
        <begin position="108"/>
        <end position="147"/>
    </location>
</feature>
<proteinExistence type="predicted"/>
<organism evidence="2 3">
    <name type="scientific">Extremus antarcticus</name>
    <dbReference type="NCBI Taxonomy" id="702011"/>
    <lineage>
        <taxon>Eukaryota</taxon>
        <taxon>Fungi</taxon>
        <taxon>Dikarya</taxon>
        <taxon>Ascomycota</taxon>
        <taxon>Pezizomycotina</taxon>
        <taxon>Dothideomycetes</taxon>
        <taxon>Dothideomycetidae</taxon>
        <taxon>Mycosphaerellales</taxon>
        <taxon>Extremaceae</taxon>
        <taxon>Extremus</taxon>
    </lineage>
</organism>
<sequence length="464" mass="50658">MLQKVELLVHAGAPSNREDDDRYRAQAEAYLDFSGRIIEATCGLRSSHELSRPTQPTLHRLGNVSQAETNEAQYDSTTFLDDTQLAYTALNSQLFTSSLPLPDNVVASEREGENESTQVQSASRSPTNKTINALSSSPSSYLKTPLLGRPLKEPRVVDVAENGDMPLPRQVQGRASAPPPQAPVLQSQDSDGAHQSTSELPTTYSLSDITSESSRARRTQSQRSASDPGPHAGNISTTALNIAKPPDSHKGALKRTAFEAQLGEPGVGCNRVDLTLKPSLETRPPEKVDERGQLEQDKSCASGELPLNSDLLLAALSTSITPPTPEAANQVYTTHLTTALKQLATNDDLNCFRPVSMARELRPSERGHWLIEIPPDDPKWSVEKQVDFWKFLERWIGDGSVGWGVWCTREPSTGTLGTVKVYCWGEVVKHVYHLIYTASLAQARKMGVQWVDGAGDVIVQMRGA</sequence>
<gene>
    <name evidence="2" type="ORF">LTR09_005620</name>
</gene>
<feature type="compositionally biased region" description="Polar residues" evidence="1">
    <location>
        <begin position="184"/>
        <end position="209"/>
    </location>
</feature>
<evidence type="ECO:0000256" key="1">
    <source>
        <dbReference type="SAM" id="MobiDB-lite"/>
    </source>
</evidence>
<keyword evidence="3" id="KW-1185">Reference proteome</keyword>
<dbReference type="AlphaFoldDB" id="A0AAJ0DMW9"/>
<feature type="compositionally biased region" description="Polar residues" evidence="1">
    <location>
        <begin position="115"/>
        <end position="142"/>
    </location>
</feature>
<reference evidence="2" key="1">
    <citation type="submission" date="2023-04" db="EMBL/GenBank/DDBJ databases">
        <title>Black Yeasts Isolated from many extreme environments.</title>
        <authorList>
            <person name="Coleine C."/>
            <person name="Stajich J.E."/>
            <person name="Selbmann L."/>
        </authorList>
    </citation>
    <scope>NUCLEOTIDE SEQUENCE</scope>
    <source>
        <strain evidence="2">CCFEE 5312</strain>
    </source>
</reference>
<dbReference type="EMBL" id="JAWDJX010000016">
    <property type="protein sequence ID" value="KAK3053451.1"/>
    <property type="molecule type" value="Genomic_DNA"/>
</dbReference>
<evidence type="ECO:0000313" key="2">
    <source>
        <dbReference type="EMBL" id="KAK3053451.1"/>
    </source>
</evidence>
<protein>
    <submittedName>
        <fullName evidence="2">Uncharacterized protein</fullName>
    </submittedName>
</protein>
<dbReference type="Proteomes" id="UP001271007">
    <property type="component" value="Unassembled WGS sequence"/>
</dbReference>